<dbReference type="InterPro" id="IPR051248">
    <property type="entry name" value="UPF0507/Ank_repeat_27"/>
</dbReference>
<dbReference type="PANTHER" id="PTHR24170">
    <property type="entry name" value="ANKYRIN REPEAT DOMAIN-CONTAINING PROTEIN 27"/>
    <property type="match status" value="1"/>
</dbReference>
<dbReference type="GeneTree" id="ENSGT00940000157021"/>
<dbReference type="GO" id="GO:0000149">
    <property type="term" value="F:SNARE binding"/>
    <property type="evidence" value="ECO:0007669"/>
    <property type="project" value="TreeGrafter"/>
</dbReference>
<dbReference type="GO" id="GO:0043005">
    <property type="term" value="C:neuron projection"/>
    <property type="evidence" value="ECO:0007669"/>
    <property type="project" value="TreeGrafter"/>
</dbReference>
<dbReference type="STRING" id="28743.ENSCVAP00000003122"/>
<dbReference type="GO" id="GO:0045022">
    <property type="term" value="P:early endosome to late endosome transport"/>
    <property type="evidence" value="ECO:0007669"/>
    <property type="project" value="TreeGrafter"/>
</dbReference>
<dbReference type="GO" id="GO:0097422">
    <property type="term" value="C:tubular endosome"/>
    <property type="evidence" value="ECO:0007669"/>
    <property type="project" value="TreeGrafter"/>
</dbReference>
<dbReference type="Ensembl" id="ENSCVAT00000010568.1">
    <property type="protein sequence ID" value="ENSCVAP00000003122.1"/>
    <property type="gene ID" value="ENSCVAG00000000120.1"/>
</dbReference>
<dbReference type="GO" id="GO:0005886">
    <property type="term" value="C:plasma membrane"/>
    <property type="evidence" value="ECO:0007669"/>
    <property type="project" value="TreeGrafter"/>
</dbReference>
<dbReference type="GO" id="GO:0005770">
    <property type="term" value="C:late endosome"/>
    <property type="evidence" value="ECO:0007669"/>
    <property type="project" value="TreeGrafter"/>
</dbReference>
<dbReference type="GO" id="GO:0030133">
    <property type="term" value="C:transport vesicle"/>
    <property type="evidence" value="ECO:0007669"/>
    <property type="project" value="TreeGrafter"/>
</dbReference>
<dbReference type="GO" id="GO:0048812">
    <property type="term" value="P:neuron projection morphogenesis"/>
    <property type="evidence" value="ECO:0007669"/>
    <property type="project" value="TreeGrafter"/>
</dbReference>
<dbReference type="GO" id="GO:0005769">
    <property type="term" value="C:early endosome"/>
    <property type="evidence" value="ECO:0007669"/>
    <property type="project" value="TreeGrafter"/>
</dbReference>
<reference evidence="1" key="2">
    <citation type="submission" date="2025-09" db="UniProtKB">
        <authorList>
            <consortium name="Ensembl"/>
        </authorList>
    </citation>
    <scope>IDENTIFICATION</scope>
</reference>
<dbReference type="Proteomes" id="UP000265020">
    <property type="component" value="Unassembled WGS sequence"/>
</dbReference>
<evidence type="ECO:0000313" key="2">
    <source>
        <dbReference type="Proteomes" id="UP000265020"/>
    </source>
</evidence>
<dbReference type="OMA" id="WRHEICL"/>
<dbReference type="GO" id="GO:0005085">
    <property type="term" value="F:guanyl-nucleotide exchange factor activity"/>
    <property type="evidence" value="ECO:0007669"/>
    <property type="project" value="TreeGrafter"/>
</dbReference>
<name>A0A3Q2CDZ5_CYPVA</name>
<accession>A0A3Q2CDZ5</accession>
<keyword evidence="2" id="KW-1185">Reference proteome</keyword>
<evidence type="ECO:0000313" key="1">
    <source>
        <dbReference type="Ensembl" id="ENSCVAP00000003122.1"/>
    </source>
</evidence>
<reference evidence="1" key="1">
    <citation type="submission" date="2025-08" db="UniProtKB">
        <authorList>
            <consortium name="Ensembl"/>
        </authorList>
    </citation>
    <scope>IDENTIFICATION</scope>
</reference>
<dbReference type="PANTHER" id="PTHR24170:SF2">
    <property type="entry name" value="ANKYRIN REPEAT DOMAIN-CONTAINING PROTEIN 27"/>
    <property type="match status" value="1"/>
</dbReference>
<protein>
    <submittedName>
        <fullName evidence="1">Uncharacterized protein</fullName>
    </submittedName>
</protein>
<proteinExistence type="predicted"/>
<organism evidence="1 2">
    <name type="scientific">Cyprinodon variegatus</name>
    <name type="common">Sheepshead minnow</name>
    <dbReference type="NCBI Taxonomy" id="28743"/>
    <lineage>
        <taxon>Eukaryota</taxon>
        <taxon>Metazoa</taxon>
        <taxon>Chordata</taxon>
        <taxon>Craniata</taxon>
        <taxon>Vertebrata</taxon>
        <taxon>Euteleostomi</taxon>
        <taxon>Actinopterygii</taxon>
        <taxon>Neopterygii</taxon>
        <taxon>Teleostei</taxon>
        <taxon>Neoteleostei</taxon>
        <taxon>Acanthomorphata</taxon>
        <taxon>Ovalentaria</taxon>
        <taxon>Atherinomorphae</taxon>
        <taxon>Cyprinodontiformes</taxon>
        <taxon>Cyprinodontidae</taxon>
        <taxon>Cyprinodon</taxon>
    </lineage>
</organism>
<dbReference type="AlphaFoldDB" id="A0A3Q2CDZ5"/>
<sequence length="88" mass="9830">MAVYDENILKNPFYLALEKQRPDLCRNVADFHGIVLVPCCGSLAASSYSDSHFDSYVLQPVEDGYKTVNGKVWFSFILVMPFCACSAL</sequence>